<gene>
    <name evidence="2" type="ORF">OIE14_00750</name>
</gene>
<evidence type="ECO:0000313" key="3">
    <source>
        <dbReference type="Proteomes" id="UP001334804"/>
    </source>
</evidence>
<evidence type="ECO:0008006" key="4">
    <source>
        <dbReference type="Google" id="ProtNLM"/>
    </source>
</evidence>
<dbReference type="EMBL" id="CP109071">
    <property type="protein sequence ID" value="WSA32654.1"/>
    <property type="molecule type" value="Genomic_DNA"/>
</dbReference>
<evidence type="ECO:0000313" key="2">
    <source>
        <dbReference type="EMBL" id="WSA32654.1"/>
    </source>
</evidence>
<sequence length="151" mass="16795">MLRQWAIRLVVAWHAHHMYSSQPRYEPIMIPPARPGRWRMWLAAFIGALLLVSALLTVGQALYLNENGVTTQAEIVDTRLGGRADFVRVRVSAGQETNLWAWSGSPEVGAMAPVVYLAESNWAKDARAFAPGWRIWPNLGLSLSFLVGALL</sequence>
<proteinExistence type="predicted"/>
<keyword evidence="3" id="KW-1185">Reference proteome</keyword>
<keyword evidence="1" id="KW-0812">Transmembrane</keyword>
<dbReference type="Proteomes" id="UP001334804">
    <property type="component" value="Chromosome"/>
</dbReference>
<reference evidence="2 3" key="1">
    <citation type="submission" date="2022-10" db="EMBL/GenBank/DDBJ databases">
        <title>The complete genomes of actinobacterial strains from the NBC collection.</title>
        <authorList>
            <person name="Joergensen T.S."/>
            <person name="Alvarez Arevalo M."/>
            <person name="Sterndorff E.B."/>
            <person name="Faurdal D."/>
            <person name="Vuksanovic O."/>
            <person name="Mourched A.-S."/>
            <person name="Charusanti P."/>
            <person name="Shaw S."/>
            <person name="Blin K."/>
            <person name="Weber T."/>
        </authorList>
    </citation>
    <scope>NUCLEOTIDE SEQUENCE [LARGE SCALE GENOMIC DNA]</scope>
    <source>
        <strain evidence="2 3">NBC 01809</strain>
    </source>
</reference>
<organism evidence="2 3">
    <name type="scientific">Micromonospora peucetia</name>
    <dbReference type="NCBI Taxonomy" id="47871"/>
    <lineage>
        <taxon>Bacteria</taxon>
        <taxon>Bacillati</taxon>
        <taxon>Actinomycetota</taxon>
        <taxon>Actinomycetes</taxon>
        <taxon>Micromonosporales</taxon>
        <taxon>Micromonosporaceae</taxon>
        <taxon>Micromonospora</taxon>
    </lineage>
</organism>
<keyword evidence="1" id="KW-0472">Membrane</keyword>
<evidence type="ECO:0000256" key="1">
    <source>
        <dbReference type="SAM" id="Phobius"/>
    </source>
</evidence>
<dbReference type="RefSeq" id="WP_326564238.1">
    <property type="nucleotide sequence ID" value="NZ_CP109071.1"/>
</dbReference>
<accession>A0ABZ1EDP3</accession>
<name>A0ABZ1EDP3_9ACTN</name>
<keyword evidence="1" id="KW-1133">Transmembrane helix</keyword>
<protein>
    <recommendedName>
        <fullName evidence="4">DUF3592 domain-containing protein</fullName>
    </recommendedName>
</protein>
<feature type="transmembrane region" description="Helical" evidence="1">
    <location>
        <begin position="41"/>
        <end position="63"/>
    </location>
</feature>